<dbReference type="RefSeq" id="WP_066840278.1">
    <property type="nucleotide sequence ID" value="NZ_LSTQ01000024.1"/>
</dbReference>
<evidence type="ECO:0000259" key="1">
    <source>
        <dbReference type="Pfam" id="PF00814"/>
    </source>
</evidence>
<dbReference type="SUPFAM" id="SSF53067">
    <property type="entry name" value="Actin-like ATPase domain"/>
    <property type="match status" value="2"/>
</dbReference>
<comment type="caution">
    <text evidence="2">The sequence shown here is derived from an EMBL/GenBank/DDBJ whole genome shotgun (WGS) entry which is preliminary data.</text>
</comment>
<proteinExistence type="predicted"/>
<dbReference type="Gene3D" id="3.30.420.40">
    <property type="match status" value="2"/>
</dbReference>
<dbReference type="InterPro" id="IPR043129">
    <property type="entry name" value="ATPase_NBD"/>
</dbReference>
<dbReference type="InterPro" id="IPR000905">
    <property type="entry name" value="Gcp-like_dom"/>
</dbReference>
<feature type="domain" description="Gcp-like" evidence="1">
    <location>
        <begin position="34"/>
        <end position="157"/>
    </location>
</feature>
<evidence type="ECO:0000313" key="3">
    <source>
        <dbReference type="Proteomes" id="UP000076947"/>
    </source>
</evidence>
<organism evidence="2 3">
    <name type="scientific">Corynebacterium stationis</name>
    <dbReference type="NCBI Taxonomy" id="1705"/>
    <lineage>
        <taxon>Bacteria</taxon>
        <taxon>Bacillati</taxon>
        <taxon>Actinomycetota</taxon>
        <taxon>Actinomycetes</taxon>
        <taxon>Mycobacteriales</taxon>
        <taxon>Corynebacteriaceae</taxon>
        <taxon>Corynebacterium</taxon>
    </lineage>
</organism>
<gene>
    <name evidence="2" type="ORF">AYJ05_00525</name>
</gene>
<reference evidence="3" key="1">
    <citation type="submission" date="2016-02" db="EMBL/GenBank/DDBJ databases">
        <authorList>
            <person name="Kaur G."/>
            <person name="Nair G.R."/>
            <person name="Mayilraj S."/>
        </authorList>
    </citation>
    <scope>NUCLEOTIDE SEQUENCE [LARGE SCALE GENOMIC DNA]</scope>
    <source>
        <strain evidence="3">GA-15</strain>
    </source>
</reference>
<dbReference type="GO" id="GO:0002949">
    <property type="term" value="P:tRNA threonylcarbamoyladenosine modification"/>
    <property type="evidence" value="ECO:0007669"/>
    <property type="project" value="InterPro"/>
</dbReference>
<keyword evidence="3" id="KW-1185">Reference proteome</keyword>
<protein>
    <submittedName>
        <fullName evidence="2">tRNA threonylcarbamoyladenosine biosynthesis protein TsaB</fullName>
    </submittedName>
</protein>
<sequence>MRVLALDTATPDLVTGVVDLESGQVIEQVIEDTRLLSEQLMPAVEGVIDKLDRGYADIDAFAVGVGPGPFTGLRVGMATASALGQAVGKPVHGVCTHDAIAFELAKNFSGPATALVATDARRKEIYFAFYRLDNGAAVRLGEPDVVRPEELVIPEELPVQEVDLVSIPPHLLERLPEVFHAAEVVNQRPTAAGLVGMAQAAVVDVAEGLATTPQPLVPLYLRRPDAKEPAAKPRSAAIPEVEL</sequence>
<dbReference type="Pfam" id="PF00814">
    <property type="entry name" value="TsaD"/>
    <property type="match status" value="1"/>
</dbReference>
<dbReference type="EMBL" id="LSTQ01000024">
    <property type="protein sequence ID" value="OAH25978.1"/>
    <property type="molecule type" value="Genomic_DNA"/>
</dbReference>
<dbReference type="CDD" id="cd24032">
    <property type="entry name" value="ASKHA_NBD_TsaB"/>
    <property type="match status" value="1"/>
</dbReference>
<name>A0A177IAX1_9CORY</name>
<dbReference type="STRING" id="1705.CA21670_02010"/>
<dbReference type="AlphaFoldDB" id="A0A177IAX1"/>
<dbReference type="Proteomes" id="UP000076947">
    <property type="component" value="Unassembled WGS sequence"/>
</dbReference>
<dbReference type="InterPro" id="IPR022496">
    <property type="entry name" value="T6A_TsaB"/>
</dbReference>
<evidence type="ECO:0000313" key="2">
    <source>
        <dbReference type="EMBL" id="OAH25978.1"/>
    </source>
</evidence>
<dbReference type="NCBIfam" id="TIGR03725">
    <property type="entry name" value="T6A_YeaZ"/>
    <property type="match status" value="1"/>
</dbReference>
<dbReference type="OrthoDB" id="9809995at2"/>
<accession>A0A177IAX1</accession>